<evidence type="ECO:0000256" key="3">
    <source>
        <dbReference type="SAM" id="MobiDB-lite"/>
    </source>
</evidence>
<evidence type="ECO:0000256" key="1">
    <source>
        <dbReference type="ARBA" id="ARBA00022737"/>
    </source>
</evidence>
<reference evidence="5" key="2">
    <citation type="submission" date="2025-09" db="UniProtKB">
        <authorList>
            <consortium name="Ensembl"/>
        </authorList>
    </citation>
    <scope>IDENTIFICATION</scope>
</reference>
<evidence type="ECO:0000313" key="5">
    <source>
        <dbReference type="Ensembl" id="ENSZLMP00000003605.1"/>
    </source>
</evidence>
<dbReference type="InterPro" id="IPR004088">
    <property type="entry name" value="KH_dom_type_1"/>
</dbReference>
<dbReference type="SUPFAM" id="SSF54791">
    <property type="entry name" value="Eukaryotic type KH-domain (KH-domain type I)"/>
    <property type="match status" value="2"/>
</dbReference>
<protein>
    <submittedName>
        <fullName evidence="5">Poly(rC) binding protein 4</fullName>
    </submittedName>
</protein>
<dbReference type="Ensembl" id="ENSZLMT00000003728.1">
    <property type="protein sequence ID" value="ENSZLMP00000003605.1"/>
    <property type="gene ID" value="ENSZLMG00000002588.1"/>
</dbReference>
<dbReference type="PROSITE" id="PS50084">
    <property type="entry name" value="KH_TYPE_1"/>
    <property type="match status" value="2"/>
</dbReference>
<evidence type="ECO:0000313" key="6">
    <source>
        <dbReference type="Proteomes" id="UP000694401"/>
    </source>
</evidence>
<dbReference type="PANTHER" id="PTHR10288">
    <property type="entry name" value="KH DOMAIN CONTAINING RNA BINDING PROTEIN"/>
    <property type="match status" value="1"/>
</dbReference>
<keyword evidence="1" id="KW-0677">Repeat</keyword>
<dbReference type="Pfam" id="PF00013">
    <property type="entry name" value="KH_1"/>
    <property type="match status" value="2"/>
</dbReference>
<evidence type="ECO:0000259" key="4">
    <source>
        <dbReference type="SMART" id="SM00322"/>
    </source>
</evidence>
<organism evidence="5 6">
    <name type="scientific">Zosterops lateralis melanops</name>
    <dbReference type="NCBI Taxonomy" id="1220523"/>
    <lineage>
        <taxon>Eukaryota</taxon>
        <taxon>Metazoa</taxon>
        <taxon>Chordata</taxon>
        <taxon>Craniata</taxon>
        <taxon>Vertebrata</taxon>
        <taxon>Euteleostomi</taxon>
        <taxon>Archelosauria</taxon>
        <taxon>Archosauria</taxon>
        <taxon>Dinosauria</taxon>
        <taxon>Saurischia</taxon>
        <taxon>Theropoda</taxon>
        <taxon>Coelurosauria</taxon>
        <taxon>Aves</taxon>
        <taxon>Neognathae</taxon>
        <taxon>Neoaves</taxon>
        <taxon>Telluraves</taxon>
        <taxon>Australaves</taxon>
        <taxon>Passeriformes</taxon>
        <taxon>Sylvioidea</taxon>
        <taxon>Zosteropidae</taxon>
        <taxon>Zosterops</taxon>
    </lineage>
</organism>
<feature type="domain" description="K Homology" evidence="4">
    <location>
        <begin position="191"/>
        <end position="261"/>
    </location>
</feature>
<feature type="compositionally biased region" description="Pro residues" evidence="3">
    <location>
        <begin position="1"/>
        <end position="15"/>
    </location>
</feature>
<dbReference type="AlphaFoldDB" id="A0A8D2NT23"/>
<dbReference type="GO" id="GO:0003723">
    <property type="term" value="F:RNA binding"/>
    <property type="evidence" value="ECO:0007669"/>
    <property type="project" value="UniProtKB-UniRule"/>
</dbReference>
<dbReference type="SMR" id="A0A8D2NT23"/>
<accession>A0A8D2NT23</accession>
<dbReference type="Gene3D" id="3.30.1370.10">
    <property type="entry name" value="K Homology domain, type 1"/>
    <property type="match status" value="3"/>
</dbReference>
<dbReference type="InterPro" id="IPR004087">
    <property type="entry name" value="KH_dom"/>
</dbReference>
<feature type="domain" description="K Homology" evidence="4">
    <location>
        <begin position="67"/>
        <end position="138"/>
    </location>
</feature>
<keyword evidence="6" id="KW-1185">Reference proteome</keyword>
<keyword evidence="2" id="KW-0694">RNA-binding</keyword>
<dbReference type="FunFam" id="3.30.1370.10:FF:000002">
    <property type="entry name" value="poly(RC)-binding protein 2 isoform X1"/>
    <property type="match status" value="1"/>
</dbReference>
<reference evidence="5" key="1">
    <citation type="submission" date="2025-08" db="UniProtKB">
        <authorList>
            <consortium name="Ensembl"/>
        </authorList>
    </citation>
    <scope>IDENTIFICATION</scope>
</reference>
<dbReference type="CDD" id="cd22520">
    <property type="entry name" value="KH-I_PCBP4_rpt2"/>
    <property type="match status" value="1"/>
</dbReference>
<name>A0A8D2NT23_ZOSLA</name>
<dbReference type="SMART" id="SM00322">
    <property type="entry name" value="KH"/>
    <property type="match status" value="2"/>
</dbReference>
<evidence type="ECO:0000256" key="2">
    <source>
        <dbReference type="PROSITE-ProRule" id="PRU00117"/>
    </source>
</evidence>
<feature type="region of interest" description="Disordered" evidence="3">
    <location>
        <begin position="1"/>
        <end position="20"/>
    </location>
</feature>
<dbReference type="InterPro" id="IPR036612">
    <property type="entry name" value="KH_dom_type_1_sf"/>
</dbReference>
<proteinExistence type="predicted"/>
<dbReference type="Proteomes" id="UP000694401">
    <property type="component" value="Unassembled WGS sequence"/>
</dbReference>
<sequence length="363" mass="37321">RPPCPTGSSRPPPPCSARITISEGSCPERITTITGSTDAVFRAVSMIAFKLEEDLGAGGDGVSAGRAPVTLRLVIPASQCGSLIGKAGAKIREIRESTGAQVQVAGDLLPNSTERAVTVSGVPDTIIQCVRQICAVILESPPKGATIPYHPGLSLGTILLSANQVTKLQQLSGHALPFAPLGHAPTMMPGDCSWLTPFLPFQLIGCIIGRHGSKISEIRQMSGAHIKIGNQTEGSNERHVTITGTPVSITLAQYLITACLETAKSTSQVPPGPGSMDLGMGFSQPLAPGSGAALPAMAPAPPALLGTPYAISLSNFIGLKPVSFLALSPSSVAGPNGGTTTYTTKISAANGTKKADRQKFSPY</sequence>